<keyword evidence="1" id="KW-0812">Transmembrane</keyword>
<dbReference type="AlphaFoldDB" id="A0A9R1V0C7"/>
<proteinExistence type="predicted"/>
<protein>
    <recommendedName>
        <fullName evidence="4">Myb-like domain-containing protein</fullName>
    </recommendedName>
</protein>
<sequence>MPSIGYSRASCYTSLGLFVISSQAIVYLSAIKLSFLWNCSQARWFQEERKRCCSHFARVLASQVWLWCLLMITIPIPDVDNNLLVQVSLPLLIAIFLFVYKRSKMGNWNAPHWWTPDEENALAQVWCGTSKDECCGGMKKGAYWEVVLKKLCTILKKKLYRNTDMLSSKYTQISSRCTKFNCIYHRLEAQQQSGTNDFDLFKATKEQYRVELGHVFKFENAWELV</sequence>
<reference evidence="2 3" key="1">
    <citation type="journal article" date="2017" name="Nat. Commun.">
        <title>Genome assembly with in vitro proximity ligation data and whole-genome triplication in lettuce.</title>
        <authorList>
            <person name="Reyes-Chin-Wo S."/>
            <person name="Wang Z."/>
            <person name="Yang X."/>
            <person name="Kozik A."/>
            <person name="Arikit S."/>
            <person name="Song C."/>
            <person name="Xia L."/>
            <person name="Froenicke L."/>
            <person name="Lavelle D.O."/>
            <person name="Truco M.J."/>
            <person name="Xia R."/>
            <person name="Zhu S."/>
            <person name="Xu C."/>
            <person name="Xu H."/>
            <person name="Xu X."/>
            <person name="Cox K."/>
            <person name="Korf I."/>
            <person name="Meyers B.C."/>
            <person name="Michelmore R.W."/>
        </authorList>
    </citation>
    <scope>NUCLEOTIDE SEQUENCE [LARGE SCALE GENOMIC DNA]</scope>
    <source>
        <strain evidence="3">cv. Salinas</strain>
        <tissue evidence="2">Seedlings</tissue>
    </source>
</reference>
<keyword evidence="1" id="KW-1133">Transmembrane helix</keyword>
<keyword evidence="3" id="KW-1185">Reference proteome</keyword>
<gene>
    <name evidence="2" type="ORF">LSAT_V11C700349220</name>
</gene>
<feature type="transmembrane region" description="Helical" evidence="1">
    <location>
        <begin position="56"/>
        <end position="77"/>
    </location>
</feature>
<evidence type="ECO:0000256" key="1">
    <source>
        <dbReference type="SAM" id="Phobius"/>
    </source>
</evidence>
<feature type="transmembrane region" description="Helical" evidence="1">
    <location>
        <begin position="12"/>
        <end position="35"/>
    </location>
</feature>
<comment type="caution">
    <text evidence="2">The sequence shown here is derived from an EMBL/GenBank/DDBJ whole genome shotgun (WGS) entry which is preliminary data.</text>
</comment>
<organism evidence="2 3">
    <name type="scientific">Lactuca sativa</name>
    <name type="common">Garden lettuce</name>
    <dbReference type="NCBI Taxonomy" id="4236"/>
    <lineage>
        <taxon>Eukaryota</taxon>
        <taxon>Viridiplantae</taxon>
        <taxon>Streptophyta</taxon>
        <taxon>Embryophyta</taxon>
        <taxon>Tracheophyta</taxon>
        <taxon>Spermatophyta</taxon>
        <taxon>Magnoliopsida</taxon>
        <taxon>eudicotyledons</taxon>
        <taxon>Gunneridae</taxon>
        <taxon>Pentapetalae</taxon>
        <taxon>asterids</taxon>
        <taxon>campanulids</taxon>
        <taxon>Asterales</taxon>
        <taxon>Asteraceae</taxon>
        <taxon>Cichorioideae</taxon>
        <taxon>Cichorieae</taxon>
        <taxon>Lactucinae</taxon>
        <taxon>Lactuca</taxon>
    </lineage>
</organism>
<evidence type="ECO:0000313" key="2">
    <source>
        <dbReference type="EMBL" id="KAJ0196888.1"/>
    </source>
</evidence>
<name>A0A9R1V0C7_LACSA</name>
<accession>A0A9R1V0C7</accession>
<dbReference type="PANTHER" id="PTHR45023:SF14">
    <property type="entry name" value="GLUTATHIONE TRANSFERASE"/>
    <property type="match status" value="1"/>
</dbReference>
<keyword evidence="1" id="KW-0472">Membrane</keyword>
<evidence type="ECO:0000313" key="3">
    <source>
        <dbReference type="Proteomes" id="UP000235145"/>
    </source>
</evidence>
<evidence type="ECO:0008006" key="4">
    <source>
        <dbReference type="Google" id="ProtNLM"/>
    </source>
</evidence>
<feature type="transmembrane region" description="Helical" evidence="1">
    <location>
        <begin position="83"/>
        <end position="100"/>
    </location>
</feature>
<dbReference type="Proteomes" id="UP000235145">
    <property type="component" value="Unassembled WGS sequence"/>
</dbReference>
<dbReference type="EMBL" id="NBSK02000007">
    <property type="protein sequence ID" value="KAJ0196888.1"/>
    <property type="molecule type" value="Genomic_DNA"/>
</dbReference>
<dbReference type="PANTHER" id="PTHR45023">
    <property type="match status" value="1"/>
</dbReference>